<dbReference type="RefSeq" id="WP_091092900.1">
    <property type="nucleotide sequence ID" value="NZ_FOHX01000022.1"/>
</dbReference>
<evidence type="ECO:0000256" key="1">
    <source>
        <dbReference type="ARBA" id="ARBA00004141"/>
    </source>
</evidence>
<name>A0A1I0LPQ3_9ACTN</name>
<reference evidence="6 7" key="1">
    <citation type="submission" date="2016-10" db="EMBL/GenBank/DDBJ databases">
        <authorList>
            <person name="de Groot N.N."/>
        </authorList>
    </citation>
    <scope>NUCLEOTIDE SEQUENCE [LARGE SCALE GENOMIC DNA]</scope>
    <source>
        <strain evidence="6 7">CGMCC 4.5598</strain>
    </source>
</reference>
<sequence>MNVFLWVAQAVLAAVFGLTGAMHATQPKEKLRPMAPWVEDFTLPQVRLIGAVELLGALGLILPAVTGIASILTPLAATGLAVTMLGAAATHARRKEPTAVVVNMVLLAPAALIAWGRFGPYAF</sequence>
<dbReference type="STRING" id="568860.SAMN05421811_12224"/>
<keyword evidence="4 5" id="KW-0472">Membrane</keyword>
<comment type="subcellular location">
    <subcellularLocation>
        <location evidence="1">Membrane</location>
        <topology evidence="1">Multi-pass membrane protein</topology>
    </subcellularLocation>
</comment>
<dbReference type="AlphaFoldDB" id="A0A1I0LPQ3"/>
<evidence type="ECO:0000256" key="2">
    <source>
        <dbReference type="ARBA" id="ARBA00022692"/>
    </source>
</evidence>
<keyword evidence="2 5" id="KW-0812">Transmembrane</keyword>
<dbReference type="Proteomes" id="UP000199361">
    <property type="component" value="Unassembled WGS sequence"/>
</dbReference>
<dbReference type="EMBL" id="FOHX01000022">
    <property type="protein sequence ID" value="SEU43717.1"/>
    <property type="molecule type" value="Genomic_DNA"/>
</dbReference>
<gene>
    <name evidence="6" type="ORF">SAMN05421811_12224</name>
</gene>
<evidence type="ECO:0000313" key="7">
    <source>
        <dbReference type="Proteomes" id="UP000199361"/>
    </source>
</evidence>
<feature type="transmembrane region" description="Helical" evidence="5">
    <location>
        <begin position="100"/>
        <end position="118"/>
    </location>
</feature>
<dbReference type="Pfam" id="PF13564">
    <property type="entry name" value="DoxX_2"/>
    <property type="match status" value="1"/>
</dbReference>
<feature type="transmembrane region" description="Helical" evidence="5">
    <location>
        <begin position="71"/>
        <end position="88"/>
    </location>
</feature>
<evidence type="ECO:0000256" key="4">
    <source>
        <dbReference type="ARBA" id="ARBA00023136"/>
    </source>
</evidence>
<evidence type="ECO:0000256" key="3">
    <source>
        <dbReference type="ARBA" id="ARBA00022989"/>
    </source>
</evidence>
<accession>A0A1I0LPQ3</accession>
<feature type="transmembrane region" description="Helical" evidence="5">
    <location>
        <begin position="6"/>
        <end position="25"/>
    </location>
</feature>
<evidence type="ECO:0000256" key="5">
    <source>
        <dbReference type="SAM" id="Phobius"/>
    </source>
</evidence>
<keyword evidence="3 5" id="KW-1133">Transmembrane helix</keyword>
<dbReference type="GO" id="GO:0016020">
    <property type="term" value="C:membrane"/>
    <property type="evidence" value="ECO:0007669"/>
    <property type="project" value="UniProtKB-SubCell"/>
</dbReference>
<dbReference type="OrthoDB" id="3790625at2"/>
<protein>
    <submittedName>
        <fullName evidence="6">DoxX-like family protein</fullName>
    </submittedName>
</protein>
<keyword evidence="7" id="KW-1185">Reference proteome</keyword>
<organism evidence="6 7">
    <name type="scientific">Nonomuraea wenchangensis</name>
    <dbReference type="NCBI Taxonomy" id="568860"/>
    <lineage>
        <taxon>Bacteria</taxon>
        <taxon>Bacillati</taxon>
        <taxon>Actinomycetota</taxon>
        <taxon>Actinomycetes</taxon>
        <taxon>Streptosporangiales</taxon>
        <taxon>Streptosporangiaceae</taxon>
        <taxon>Nonomuraea</taxon>
    </lineage>
</organism>
<dbReference type="InterPro" id="IPR032808">
    <property type="entry name" value="DoxX"/>
</dbReference>
<proteinExistence type="predicted"/>
<evidence type="ECO:0000313" key="6">
    <source>
        <dbReference type="EMBL" id="SEU43717.1"/>
    </source>
</evidence>